<evidence type="ECO:0000313" key="3">
    <source>
        <dbReference type="Proteomes" id="UP000444174"/>
    </source>
</evidence>
<comment type="caution">
    <text evidence="2">The sequence shown here is derived from an EMBL/GenBank/DDBJ whole genome shotgun (WGS) entry which is preliminary data.</text>
</comment>
<dbReference type="Pfam" id="PF13673">
    <property type="entry name" value="Acetyltransf_10"/>
    <property type="match status" value="1"/>
</dbReference>
<gene>
    <name evidence="2" type="ORF">GFB49_08560</name>
</gene>
<dbReference type="Proteomes" id="UP000444174">
    <property type="component" value="Unassembled WGS sequence"/>
</dbReference>
<sequence>MTLTIETVTDYAPCMALRMEVFVHEQGVPVEDELDDLDDQAIHILARDGDTPIGTARVLVNGDTAKIGRVCVLKSGRGTGLGRDLMQFALDLVAQRPDVTRAKLGAQTYAIGFYEGLGFQAFGPIYDDGGIPHRDMVKELK</sequence>
<dbReference type="InterPro" id="IPR000182">
    <property type="entry name" value="GNAT_dom"/>
</dbReference>
<dbReference type="PANTHER" id="PTHR13355:SF11">
    <property type="entry name" value="GLUCOSAMINE 6-PHOSPHATE N-ACETYLTRANSFERASE"/>
    <property type="match status" value="1"/>
</dbReference>
<dbReference type="InterPro" id="IPR039143">
    <property type="entry name" value="GNPNAT1-like"/>
</dbReference>
<dbReference type="Gene3D" id="3.40.630.30">
    <property type="match status" value="1"/>
</dbReference>
<dbReference type="CDD" id="cd04301">
    <property type="entry name" value="NAT_SF"/>
    <property type="match status" value="1"/>
</dbReference>
<organism evidence="2 3">
    <name type="scientific">Tritonibacter litoralis</name>
    <dbReference type="NCBI Taxonomy" id="2662264"/>
    <lineage>
        <taxon>Bacteria</taxon>
        <taxon>Pseudomonadati</taxon>
        <taxon>Pseudomonadota</taxon>
        <taxon>Alphaproteobacteria</taxon>
        <taxon>Rhodobacterales</taxon>
        <taxon>Paracoccaceae</taxon>
        <taxon>Tritonibacter</taxon>
    </lineage>
</organism>
<dbReference type="SUPFAM" id="SSF55729">
    <property type="entry name" value="Acyl-CoA N-acyltransferases (Nat)"/>
    <property type="match status" value="1"/>
</dbReference>
<feature type="domain" description="N-acetyltransferase" evidence="1">
    <location>
        <begin position="1"/>
        <end position="141"/>
    </location>
</feature>
<evidence type="ECO:0000313" key="2">
    <source>
        <dbReference type="EMBL" id="MQQ08499.1"/>
    </source>
</evidence>
<dbReference type="InterPro" id="IPR016181">
    <property type="entry name" value="Acyl_CoA_acyltransferase"/>
</dbReference>
<dbReference type="RefSeq" id="WP_343032521.1">
    <property type="nucleotide sequence ID" value="NZ_WIBF01000004.1"/>
</dbReference>
<dbReference type="GO" id="GO:0004343">
    <property type="term" value="F:glucosamine 6-phosphate N-acetyltransferase activity"/>
    <property type="evidence" value="ECO:0007669"/>
    <property type="project" value="TreeGrafter"/>
</dbReference>
<keyword evidence="3" id="KW-1185">Reference proteome</keyword>
<dbReference type="PANTHER" id="PTHR13355">
    <property type="entry name" value="GLUCOSAMINE 6-PHOSPHATE N-ACETYLTRANSFERASE"/>
    <property type="match status" value="1"/>
</dbReference>
<reference evidence="2 3" key="1">
    <citation type="submission" date="2019-10" db="EMBL/GenBank/DDBJ databases">
        <title>Epibacterium sp. nov., isolated from seawater.</title>
        <authorList>
            <person name="Zhang X."/>
            <person name="Li N."/>
        </authorList>
    </citation>
    <scope>NUCLEOTIDE SEQUENCE [LARGE SCALE GENOMIC DNA]</scope>
    <source>
        <strain evidence="2 3">SM1979</strain>
    </source>
</reference>
<keyword evidence="2" id="KW-0808">Transferase</keyword>
<evidence type="ECO:0000259" key="1">
    <source>
        <dbReference type="PROSITE" id="PS51186"/>
    </source>
</evidence>
<proteinExistence type="predicted"/>
<name>A0A843YH82_9RHOB</name>
<accession>A0A843YH82</accession>
<dbReference type="AlphaFoldDB" id="A0A843YH82"/>
<protein>
    <submittedName>
        <fullName evidence="2">GNAT family N-acetyltransferase</fullName>
    </submittedName>
</protein>
<dbReference type="PROSITE" id="PS51186">
    <property type="entry name" value="GNAT"/>
    <property type="match status" value="1"/>
</dbReference>
<dbReference type="EMBL" id="WIBF01000004">
    <property type="protein sequence ID" value="MQQ08499.1"/>
    <property type="molecule type" value="Genomic_DNA"/>
</dbReference>